<gene>
    <name evidence="9" type="ORF">PACTADRAFT_37980</name>
</gene>
<dbReference type="InterPro" id="IPR013149">
    <property type="entry name" value="ADH-like_C"/>
</dbReference>
<accession>A0A1E4U2V5</accession>
<keyword evidence="6" id="KW-0520">NAD</keyword>
<dbReference type="CDD" id="cd05285">
    <property type="entry name" value="sorbitol_DH"/>
    <property type="match status" value="1"/>
</dbReference>
<dbReference type="PANTHER" id="PTHR43161">
    <property type="entry name" value="SORBITOL DEHYDROGENASE"/>
    <property type="match status" value="1"/>
</dbReference>
<dbReference type="SUPFAM" id="SSF50129">
    <property type="entry name" value="GroES-like"/>
    <property type="match status" value="1"/>
</dbReference>
<evidence type="ECO:0000256" key="6">
    <source>
        <dbReference type="ARBA" id="ARBA00023027"/>
    </source>
</evidence>
<dbReference type="InterPro" id="IPR020843">
    <property type="entry name" value="ER"/>
</dbReference>
<dbReference type="FunFam" id="3.40.50.720:FF:000068">
    <property type="entry name" value="Sorbitol dehydrogenase"/>
    <property type="match status" value="1"/>
</dbReference>
<dbReference type="PANTHER" id="PTHR43161:SF9">
    <property type="entry name" value="SORBITOL DEHYDROGENASE"/>
    <property type="match status" value="1"/>
</dbReference>
<keyword evidence="10" id="KW-1185">Reference proteome</keyword>
<dbReference type="InterPro" id="IPR045306">
    <property type="entry name" value="SDH-like"/>
</dbReference>
<feature type="domain" description="Enoyl reductase (ER)" evidence="8">
    <location>
        <begin position="10"/>
        <end position="351"/>
    </location>
</feature>
<evidence type="ECO:0000256" key="1">
    <source>
        <dbReference type="ARBA" id="ARBA00001947"/>
    </source>
</evidence>
<evidence type="ECO:0000313" key="9">
    <source>
        <dbReference type="EMBL" id="ODV98336.1"/>
    </source>
</evidence>
<dbReference type="OrthoDB" id="3941538at2759"/>
<evidence type="ECO:0000256" key="5">
    <source>
        <dbReference type="ARBA" id="ARBA00023002"/>
    </source>
</evidence>
<dbReference type="GO" id="GO:0008270">
    <property type="term" value="F:zinc ion binding"/>
    <property type="evidence" value="ECO:0007669"/>
    <property type="project" value="InterPro"/>
</dbReference>
<protein>
    <recommendedName>
        <fullName evidence="8">Enoyl reductase (ER) domain-containing protein</fullName>
    </recommendedName>
</protein>
<evidence type="ECO:0000259" key="8">
    <source>
        <dbReference type="SMART" id="SM00829"/>
    </source>
</evidence>
<comment type="cofactor">
    <cofactor evidence="1 7">
        <name>Zn(2+)</name>
        <dbReference type="ChEBI" id="CHEBI:29105"/>
    </cofactor>
</comment>
<dbReference type="Proteomes" id="UP000094236">
    <property type="component" value="Unassembled WGS sequence"/>
</dbReference>
<organism evidence="9 10">
    <name type="scientific">Pachysolen tannophilus NRRL Y-2460</name>
    <dbReference type="NCBI Taxonomy" id="669874"/>
    <lineage>
        <taxon>Eukaryota</taxon>
        <taxon>Fungi</taxon>
        <taxon>Dikarya</taxon>
        <taxon>Ascomycota</taxon>
        <taxon>Saccharomycotina</taxon>
        <taxon>Pichiomycetes</taxon>
        <taxon>Pachysolenaceae</taxon>
        <taxon>Pachysolen</taxon>
    </lineage>
</organism>
<keyword evidence="5" id="KW-0560">Oxidoreductase</keyword>
<evidence type="ECO:0000256" key="7">
    <source>
        <dbReference type="RuleBase" id="RU361277"/>
    </source>
</evidence>
<reference evidence="10" key="1">
    <citation type="submission" date="2016-05" db="EMBL/GenBank/DDBJ databases">
        <title>Comparative genomics of biotechnologically important yeasts.</title>
        <authorList>
            <consortium name="DOE Joint Genome Institute"/>
            <person name="Riley R."/>
            <person name="Haridas S."/>
            <person name="Wolfe K.H."/>
            <person name="Lopes M.R."/>
            <person name="Hittinger C.T."/>
            <person name="Goker M."/>
            <person name="Salamov A."/>
            <person name="Wisecaver J."/>
            <person name="Long T.M."/>
            <person name="Aerts A.L."/>
            <person name="Barry K."/>
            <person name="Choi C."/>
            <person name="Clum A."/>
            <person name="Coughlan A.Y."/>
            <person name="Deshpande S."/>
            <person name="Douglass A.P."/>
            <person name="Hanson S.J."/>
            <person name="Klenk H.-P."/>
            <person name="Labutti K."/>
            <person name="Lapidus A."/>
            <person name="Lindquist E."/>
            <person name="Lipzen A."/>
            <person name="Meier-Kolthoff J.P."/>
            <person name="Ohm R.A."/>
            <person name="Otillar R.P."/>
            <person name="Pangilinan J."/>
            <person name="Peng Y."/>
            <person name="Rokas A."/>
            <person name="Rosa C.A."/>
            <person name="Scheuner C."/>
            <person name="Sibirny A.A."/>
            <person name="Slot J.C."/>
            <person name="Stielow J.B."/>
            <person name="Sun H."/>
            <person name="Kurtzman C.P."/>
            <person name="Blackwell M."/>
            <person name="Grigoriev I.V."/>
            <person name="Jeffries T.W."/>
        </authorList>
    </citation>
    <scope>NUCLEOTIDE SEQUENCE [LARGE SCALE GENOMIC DNA]</scope>
    <source>
        <strain evidence="10">NRRL Y-2460</strain>
    </source>
</reference>
<dbReference type="Pfam" id="PF00107">
    <property type="entry name" value="ADH_zinc_N"/>
    <property type="match status" value="1"/>
</dbReference>
<dbReference type="PROSITE" id="PS00059">
    <property type="entry name" value="ADH_ZINC"/>
    <property type="match status" value="1"/>
</dbReference>
<dbReference type="EMBL" id="KV454011">
    <property type="protein sequence ID" value="ODV98336.1"/>
    <property type="molecule type" value="Genomic_DNA"/>
</dbReference>
<dbReference type="InterPro" id="IPR013154">
    <property type="entry name" value="ADH-like_N"/>
</dbReference>
<dbReference type="AlphaFoldDB" id="A0A1E4U2V5"/>
<comment type="similarity">
    <text evidence="2 7">Belongs to the zinc-containing alcohol dehydrogenase family.</text>
</comment>
<dbReference type="InterPro" id="IPR011032">
    <property type="entry name" value="GroES-like_sf"/>
</dbReference>
<dbReference type="GO" id="GO:0003939">
    <property type="term" value="F:L-iditol 2-dehydrogenase (NAD+) activity"/>
    <property type="evidence" value="ECO:0007669"/>
    <property type="project" value="TreeGrafter"/>
</dbReference>
<dbReference type="GO" id="GO:0006062">
    <property type="term" value="P:sorbitol catabolic process"/>
    <property type="evidence" value="ECO:0007669"/>
    <property type="project" value="TreeGrafter"/>
</dbReference>
<dbReference type="Gene3D" id="3.90.180.10">
    <property type="entry name" value="Medium-chain alcohol dehydrogenases, catalytic domain"/>
    <property type="match status" value="1"/>
</dbReference>
<evidence type="ECO:0000256" key="3">
    <source>
        <dbReference type="ARBA" id="ARBA00022723"/>
    </source>
</evidence>
<evidence type="ECO:0000256" key="4">
    <source>
        <dbReference type="ARBA" id="ARBA00022833"/>
    </source>
</evidence>
<dbReference type="Gene3D" id="3.40.50.720">
    <property type="entry name" value="NAD(P)-binding Rossmann-like Domain"/>
    <property type="match status" value="1"/>
</dbReference>
<name>A0A1E4U2V5_PACTA</name>
<dbReference type="InterPro" id="IPR036291">
    <property type="entry name" value="NAD(P)-bd_dom_sf"/>
</dbReference>
<keyword evidence="3 7" id="KW-0479">Metal-binding</keyword>
<dbReference type="SMART" id="SM00829">
    <property type="entry name" value="PKS_ER"/>
    <property type="match status" value="1"/>
</dbReference>
<dbReference type="Pfam" id="PF08240">
    <property type="entry name" value="ADH_N"/>
    <property type="match status" value="1"/>
</dbReference>
<evidence type="ECO:0000313" key="10">
    <source>
        <dbReference type="Proteomes" id="UP000094236"/>
    </source>
</evidence>
<proteinExistence type="inferred from homology"/>
<dbReference type="STRING" id="669874.A0A1E4U2V5"/>
<keyword evidence="4 7" id="KW-0862">Zinc</keyword>
<sequence length="360" mass="39379">MINPSVVLTGIRQVKIEDRPVPSIPDPHFVKIAVKKTGCCHSDVLYFEQFQCGSFVVKKPMVLGHESSGIVVEVGDAVKNLKVGDRVACEPGVPSRYSQEYKRGIYNLCPEMIFAATPPIDGTLCRYYCLPEDFCVKLADNVSLEEGAVFEPLSVAVHSCKLADIKFGDRVVVMGAGTIGLLVAMVAKAFGATEILIIDIIDQKLKFAKETLKVVTHTYNSKNDRNLKPEEILEAQLKAFDNKRATVALDCTGIPPCISAAIQLLEGRGRYIQVGMGPSHINNFPIGAVNEKELMIRGSFRYGPDDYATSALLIAEGKVDVKPLITHRYKFEDVVKAYEALESGEAIKVMVDGPEGPDDN</sequence>
<evidence type="ECO:0000256" key="2">
    <source>
        <dbReference type="ARBA" id="ARBA00008072"/>
    </source>
</evidence>
<dbReference type="InterPro" id="IPR002328">
    <property type="entry name" value="ADH_Zn_CS"/>
</dbReference>
<dbReference type="SUPFAM" id="SSF51735">
    <property type="entry name" value="NAD(P)-binding Rossmann-fold domains"/>
    <property type="match status" value="1"/>
</dbReference>